<protein>
    <submittedName>
        <fullName evidence="2">Uncharacterized protein</fullName>
    </submittedName>
</protein>
<organism evidence="2 3">
    <name type="scientific">Morella rubra</name>
    <name type="common">Chinese bayberry</name>
    <dbReference type="NCBI Taxonomy" id="262757"/>
    <lineage>
        <taxon>Eukaryota</taxon>
        <taxon>Viridiplantae</taxon>
        <taxon>Streptophyta</taxon>
        <taxon>Embryophyta</taxon>
        <taxon>Tracheophyta</taxon>
        <taxon>Spermatophyta</taxon>
        <taxon>Magnoliopsida</taxon>
        <taxon>eudicotyledons</taxon>
        <taxon>Gunneridae</taxon>
        <taxon>Pentapetalae</taxon>
        <taxon>rosids</taxon>
        <taxon>fabids</taxon>
        <taxon>Fagales</taxon>
        <taxon>Myricaceae</taxon>
        <taxon>Morella</taxon>
    </lineage>
</organism>
<evidence type="ECO:0000313" key="2">
    <source>
        <dbReference type="EMBL" id="KAB1214985.1"/>
    </source>
</evidence>
<comment type="caution">
    <text evidence="2">The sequence shown here is derived from an EMBL/GenBank/DDBJ whole genome shotgun (WGS) entry which is preliminary data.</text>
</comment>
<proteinExistence type="predicted"/>
<feature type="region of interest" description="Disordered" evidence="1">
    <location>
        <begin position="17"/>
        <end position="45"/>
    </location>
</feature>
<evidence type="ECO:0000313" key="3">
    <source>
        <dbReference type="Proteomes" id="UP000516437"/>
    </source>
</evidence>
<evidence type="ECO:0000256" key="1">
    <source>
        <dbReference type="SAM" id="MobiDB-lite"/>
    </source>
</evidence>
<dbReference type="EMBL" id="RXIC02000022">
    <property type="protein sequence ID" value="KAB1214985.1"/>
    <property type="molecule type" value="Genomic_DNA"/>
</dbReference>
<sequence>MSNLLKRKIVRYEMRVHELNQRRKSQKKSNKVNGGDGKQERNRTQLKIRNCNERDLLDRGELEGKQPESWIARACKMNSNETDPM</sequence>
<accession>A0A6A1VQP1</accession>
<gene>
    <name evidence="2" type="ORF">CJ030_MR4G015938</name>
</gene>
<dbReference type="Proteomes" id="UP000516437">
    <property type="component" value="Chromosome 4"/>
</dbReference>
<keyword evidence="3" id="KW-1185">Reference proteome</keyword>
<dbReference type="AlphaFoldDB" id="A0A6A1VQP1"/>
<reference evidence="2 3" key="1">
    <citation type="journal article" date="2019" name="Plant Biotechnol. J.">
        <title>The red bayberry genome and genetic basis of sex determination.</title>
        <authorList>
            <person name="Jia H.M."/>
            <person name="Jia H.J."/>
            <person name="Cai Q.L."/>
            <person name="Wang Y."/>
            <person name="Zhao H.B."/>
            <person name="Yang W.F."/>
            <person name="Wang G.Y."/>
            <person name="Li Y.H."/>
            <person name="Zhan D.L."/>
            <person name="Shen Y.T."/>
            <person name="Niu Q.F."/>
            <person name="Chang L."/>
            <person name="Qiu J."/>
            <person name="Zhao L."/>
            <person name="Xie H.B."/>
            <person name="Fu W.Y."/>
            <person name="Jin J."/>
            <person name="Li X.W."/>
            <person name="Jiao Y."/>
            <person name="Zhou C.C."/>
            <person name="Tu T."/>
            <person name="Chai C.Y."/>
            <person name="Gao J.L."/>
            <person name="Fan L.J."/>
            <person name="van de Weg E."/>
            <person name="Wang J.Y."/>
            <person name="Gao Z.S."/>
        </authorList>
    </citation>
    <scope>NUCLEOTIDE SEQUENCE [LARGE SCALE GENOMIC DNA]</scope>
    <source>
        <tissue evidence="2">Leaves</tissue>
    </source>
</reference>
<name>A0A6A1VQP1_9ROSI</name>